<feature type="transmembrane region" description="Helical" evidence="8">
    <location>
        <begin position="176"/>
        <end position="198"/>
    </location>
</feature>
<dbReference type="NCBIfam" id="TIGR01297">
    <property type="entry name" value="CDF"/>
    <property type="match status" value="1"/>
</dbReference>
<dbReference type="InterPro" id="IPR050291">
    <property type="entry name" value="CDF_Transporter"/>
</dbReference>
<feature type="transmembrane region" description="Helical" evidence="8">
    <location>
        <begin position="219"/>
        <end position="237"/>
    </location>
</feature>
<dbReference type="Pfam" id="PF01545">
    <property type="entry name" value="Cation_efflux"/>
    <property type="match status" value="1"/>
</dbReference>
<comment type="similarity">
    <text evidence="2">Belongs to the cation diffusion facilitator (CDF) transporter (TC 2.A.4) family.</text>
</comment>
<dbReference type="InterPro" id="IPR058533">
    <property type="entry name" value="Cation_efflux_TM"/>
</dbReference>
<dbReference type="Pfam" id="PF16916">
    <property type="entry name" value="ZT_dimer"/>
    <property type="match status" value="1"/>
</dbReference>
<dbReference type="PANTHER" id="PTHR43840:SF15">
    <property type="entry name" value="MITOCHONDRIAL METAL TRANSPORTER 1-RELATED"/>
    <property type="match status" value="1"/>
</dbReference>
<keyword evidence="3" id="KW-0813">Transport</keyword>
<name>A0A849A250_9ACTN</name>
<dbReference type="EMBL" id="JABEND010000001">
    <property type="protein sequence ID" value="NNG34689.1"/>
    <property type="molecule type" value="Genomic_DNA"/>
</dbReference>
<evidence type="ECO:0000256" key="1">
    <source>
        <dbReference type="ARBA" id="ARBA00004141"/>
    </source>
</evidence>
<keyword evidence="6 8" id="KW-0472">Membrane</keyword>
<dbReference type="InterPro" id="IPR027469">
    <property type="entry name" value="Cation_efflux_TMD_sf"/>
</dbReference>
<dbReference type="FunFam" id="1.20.1510.10:FF:000006">
    <property type="entry name" value="Divalent cation efflux transporter"/>
    <property type="match status" value="1"/>
</dbReference>
<keyword evidence="5 8" id="KW-1133">Transmembrane helix</keyword>
<dbReference type="GO" id="GO:0005886">
    <property type="term" value="C:plasma membrane"/>
    <property type="evidence" value="ECO:0007669"/>
    <property type="project" value="TreeGrafter"/>
</dbReference>
<evidence type="ECO:0000256" key="8">
    <source>
        <dbReference type="SAM" id="Phobius"/>
    </source>
</evidence>
<feature type="transmembrane region" description="Helical" evidence="8">
    <location>
        <begin position="75"/>
        <end position="102"/>
    </location>
</feature>
<dbReference type="GO" id="GO:0006882">
    <property type="term" value="P:intracellular zinc ion homeostasis"/>
    <property type="evidence" value="ECO:0007669"/>
    <property type="project" value="TreeGrafter"/>
</dbReference>
<dbReference type="PANTHER" id="PTHR43840">
    <property type="entry name" value="MITOCHONDRIAL METAL TRANSPORTER 1-RELATED"/>
    <property type="match status" value="1"/>
</dbReference>
<dbReference type="InterPro" id="IPR036837">
    <property type="entry name" value="Cation_efflux_CTD_sf"/>
</dbReference>
<dbReference type="GO" id="GO:0015093">
    <property type="term" value="F:ferrous iron transmembrane transporter activity"/>
    <property type="evidence" value="ECO:0007669"/>
    <property type="project" value="TreeGrafter"/>
</dbReference>
<evidence type="ECO:0000256" key="5">
    <source>
        <dbReference type="ARBA" id="ARBA00022989"/>
    </source>
</evidence>
<comment type="caution">
    <text evidence="11">The sequence shown here is derived from an EMBL/GenBank/DDBJ whole genome shotgun (WGS) entry which is preliminary data.</text>
</comment>
<evidence type="ECO:0000256" key="6">
    <source>
        <dbReference type="ARBA" id="ARBA00023136"/>
    </source>
</evidence>
<dbReference type="RefSeq" id="WP_171198283.1">
    <property type="nucleotide sequence ID" value="NZ_JABEND010000001.1"/>
</dbReference>
<evidence type="ECO:0000256" key="4">
    <source>
        <dbReference type="ARBA" id="ARBA00022692"/>
    </source>
</evidence>
<dbReference type="InterPro" id="IPR027470">
    <property type="entry name" value="Cation_efflux_CTD"/>
</dbReference>
<keyword evidence="4 8" id="KW-0812">Transmembrane</keyword>
<feature type="transmembrane region" description="Helical" evidence="8">
    <location>
        <begin position="243"/>
        <end position="260"/>
    </location>
</feature>
<dbReference type="InterPro" id="IPR002524">
    <property type="entry name" value="Cation_efflux"/>
</dbReference>
<accession>A0A849A250</accession>
<feature type="transmembrane region" description="Helical" evidence="8">
    <location>
        <begin position="108"/>
        <end position="125"/>
    </location>
</feature>
<evidence type="ECO:0000256" key="3">
    <source>
        <dbReference type="ARBA" id="ARBA00022448"/>
    </source>
</evidence>
<evidence type="ECO:0000256" key="7">
    <source>
        <dbReference type="SAM" id="MobiDB-lite"/>
    </source>
</evidence>
<sequence length="355" mass="37511">MSRHDRDHQHGHDDPYVPGHVHTDGHEHAHGHEHGGGWWSRVRHAASELVGGHSHDAADQVDAALEADARGRRALWISLGALALTALLQGIVVLFTGSVALLGDTMHNVADAATAIPLLIAFWLAKRPPNDRYTYGYGRAEDLAGLFVVAMITLSSVLAAWQAIDRLINPHQVSYLWAVAIAGVIGFAGNELVARYRIRVGRQIGSAALVADGLHARTDGFTSLAVVLGAGGVAVGLPWADPVIGLLIAIAILGVLRSAVKQVGARLMDAVSPQLVATARAVITGTDGVQGVRTLRLRWMGHTLHAEADVLIAADLPAVTGHEIAHRAEHELMHHVPRLTTATIHVSPAGAHAAA</sequence>
<dbReference type="SUPFAM" id="SSF160240">
    <property type="entry name" value="Cation efflux protein cytoplasmic domain-like"/>
    <property type="match status" value="1"/>
</dbReference>
<feature type="compositionally biased region" description="Basic and acidic residues" evidence="7">
    <location>
        <begin position="1"/>
        <end position="35"/>
    </location>
</feature>
<feature type="domain" description="Cation efflux protein cytoplasmic" evidence="10">
    <location>
        <begin position="275"/>
        <end position="348"/>
    </location>
</feature>
<protein>
    <submittedName>
        <fullName evidence="11">Cation transporter</fullName>
    </submittedName>
</protein>
<feature type="domain" description="Cation efflux protein transmembrane" evidence="9">
    <location>
        <begin position="75"/>
        <end position="268"/>
    </location>
</feature>
<organism evidence="11 12">
    <name type="scientific">Nakamurella aerolata</name>
    <dbReference type="NCBI Taxonomy" id="1656892"/>
    <lineage>
        <taxon>Bacteria</taxon>
        <taxon>Bacillati</taxon>
        <taxon>Actinomycetota</taxon>
        <taxon>Actinomycetes</taxon>
        <taxon>Nakamurellales</taxon>
        <taxon>Nakamurellaceae</taxon>
        <taxon>Nakamurella</taxon>
    </lineage>
</organism>
<feature type="region of interest" description="Disordered" evidence="7">
    <location>
        <begin position="1"/>
        <end position="37"/>
    </location>
</feature>
<evidence type="ECO:0000259" key="9">
    <source>
        <dbReference type="Pfam" id="PF01545"/>
    </source>
</evidence>
<evidence type="ECO:0000313" key="11">
    <source>
        <dbReference type="EMBL" id="NNG34689.1"/>
    </source>
</evidence>
<dbReference type="Gene3D" id="1.20.1510.10">
    <property type="entry name" value="Cation efflux protein transmembrane domain"/>
    <property type="match status" value="1"/>
</dbReference>
<keyword evidence="12" id="KW-1185">Reference proteome</keyword>
<dbReference type="Proteomes" id="UP000562984">
    <property type="component" value="Unassembled WGS sequence"/>
</dbReference>
<evidence type="ECO:0000259" key="10">
    <source>
        <dbReference type="Pfam" id="PF16916"/>
    </source>
</evidence>
<dbReference type="GO" id="GO:0015341">
    <property type="term" value="F:zinc efflux antiporter activity"/>
    <property type="evidence" value="ECO:0007669"/>
    <property type="project" value="TreeGrafter"/>
</dbReference>
<evidence type="ECO:0000313" key="12">
    <source>
        <dbReference type="Proteomes" id="UP000562984"/>
    </source>
</evidence>
<dbReference type="GO" id="GO:0015086">
    <property type="term" value="F:cadmium ion transmembrane transporter activity"/>
    <property type="evidence" value="ECO:0007669"/>
    <property type="project" value="TreeGrafter"/>
</dbReference>
<evidence type="ECO:0000256" key="2">
    <source>
        <dbReference type="ARBA" id="ARBA00008114"/>
    </source>
</evidence>
<comment type="subcellular location">
    <subcellularLocation>
        <location evidence="1">Membrane</location>
        <topology evidence="1">Multi-pass membrane protein</topology>
    </subcellularLocation>
</comment>
<reference evidence="11 12" key="1">
    <citation type="submission" date="2020-05" db="EMBL/GenBank/DDBJ databases">
        <title>Nakamurella sp. DB0629 isolated from air conditioner.</title>
        <authorList>
            <person name="Kim D.H."/>
            <person name="Kim D.-U."/>
        </authorList>
    </citation>
    <scope>NUCLEOTIDE SEQUENCE [LARGE SCALE GENOMIC DNA]</scope>
    <source>
        <strain evidence="11 12">DB0629</strain>
    </source>
</reference>
<feature type="transmembrane region" description="Helical" evidence="8">
    <location>
        <begin position="146"/>
        <end position="164"/>
    </location>
</feature>
<gene>
    <name evidence="11" type="ORF">HKD39_02910</name>
</gene>
<dbReference type="Gene3D" id="3.30.70.1350">
    <property type="entry name" value="Cation efflux protein, cytoplasmic domain"/>
    <property type="match status" value="1"/>
</dbReference>
<dbReference type="AlphaFoldDB" id="A0A849A250"/>
<proteinExistence type="inferred from homology"/>
<dbReference type="SUPFAM" id="SSF161111">
    <property type="entry name" value="Cation efflux protein transmembrane domain-like"/>
    <property type="match status" value="1"/>
</dbReference>